<protein>
    <submittedName>
        <fullName evidence="1">Uncharacterized protein</fullName>
    </submittedName>
</protein>
<dbReference type="EMBL" id="LGTL01000008">
    <property type="protein sequence ID" value="KPA80729.1"/>
    <property type="molecule type" value="Genomic_DNA"/>
</dbReference>
<dbReference type="RefSeq" id="XP_015659168.1">
    <property type="nucleotide sequence ID" value="XM_015802724.1"/>
</dbReference>
<comment type="caution">
    <text evidence="1">The sequence shown here is derived from an EMBL/GenBank/DDBJ whole genome shotgun (WGS) entry which is preliminary data.</text>
</comment>
<organism evidence="1 2">
    <name type="scientific">Leptomonas pyrrhocoris</name>
    <name type="common">Firebug parasite</name>
    <dbReference type="NCBI Taxonomy" id="157538"/>
    <lineage>
        <taxon>Eukaryota</taxon>
        <taxon>Discoba</taxon>
        <taxon>Euglenozoa</taxon>
        <taxon>Kinetoplastea</taxon>
        <taxon>Metakinetoplastina</taxon>
        <taxon>Trypanosomatida</taxon>
        <taxon>Trypanosomatidae</taxon>
        <taxon>Leishmaniinae</taxon>
        <taxon>Leptomonas</taxon>
    </lineage>
</organism>
<keyword evidence="2" id="KW-1185">Reference proteome</keyword>
<name>A0A0M9G2B6_LEPPY</name>
<dbReference type="GeneID" id="26905186"/>
<evidence type="ECO:0000313" key="2">
    <source>
        <dbReference type="Proteomes" id="UP000037923"/>
    </source>
</evidence>
<evidence type="ECO:0000313" key="1">
    <source>
        <dbReference type="EMBL" id="KPA80729.1"/>
    </source>
</evidence>
<dbReference type="AlphaFoldDB" id="A0A0M9G2B6"/>
<gene>
    <name evidence="1" type="ORF">ABB37_04895</name>
</gene>
<sequence length="74" mass="7710">MPASPAGATTAAAEVLAQQFTELVAQSHKAGGAAQGKFQHSRNAPVRARKVGGGFPVQFSVNRKRHVLTLLSSL</sequence>
<accession>A0A0M9G2B6</accession>
<proteinExistence type="predicted"/>
<reference evidence="1 2" key="1">
    <citation type="submission" date="2015-07" db="EMBL/GenBank/DDBJ databases">
        <title>High-quality genome of monoxenous trypanosomatid Leptomonas pyrrhocoris.</title>
        <authorList>
            <person name="Flegontov P."/>
            <person name="Butenko A."/>
            <person name="Firsov S."/>
            <person name="Vlcek C."/>
            <person name="Logacheva M.D."/>
            <person name="Field M."/>
            <person name="Filatov D."/>
            <person name="Flegontova O."/>
            <person name="Gerasimov E."/>
            <person name="Jackson A.P."/>
            <person name="Kelly S."/>
            <person name="Opperdoes F."/>
            <person name="O'Reilly A."/>
            <person name="Votypka J."/>
            <person name="Yurchenko V."/>
            <person name="Lukes J."/>
        </authorList>
    </citation>
    <scope>NUCLEOTIDE SEQUENCE [LARGE SCALE GENOMIC DNA]</scope>
    <source>
        <strain evidence="1">H10</strain>
    </source>
</reference>
<dbReference type="Proteomes" id="UP000037923">
    <property type="component" value="Unassembled WGS sequence"/>
</dbReference>
<dbReference type="VEuPathDB" id="TriTrypDB:LpyrH10_08_3440"/>